<dbReference type="SUPFAM" id="SSF48264">
    <property type="entry name" value="Cytochrome P450"/>
    <property type="match status" value="1"/>
</dbReference>
<comment type="cofactor">
    <cofactor evidence="1 8">
        <name>heme</name>
        <dbReference type="ChEBI" id="CHEBI:30413"/>
    </cofactor>
</comment>
<evidence type="ECO:0000256" key="2">
    <source>
        <dbReference type="ARBA" id="ARBA00010617"/>
    </source>
</evidence>
<feature type="binding site" description="axial binding residue" evidence="8">
    <location>
        <position position="496"/>
    </location>
    <ligand>
        <name>heme</name>
        <dbReference type="ChEBI" id="CHEBI:30413"/>
    </ligand>
    <ligandPart>
        <name>Fe</name>
        <dbReference type="ChEBI" id="CHEBI:18248"/>
    </ligandPart>
</feature>
<protein>
    <submittedName>
        <fullName evidence="11">Cytochrome P450</fullName>
    </submittedName>
</protein>
<name>A0A914YV74_9BILA</name>
<keyword evidence="7 9" id="KW-0503">Monooxygenase</keyword>
<keyword evidence="3 8" id="KW-0349">Heme</keyword>
<keyword evidence="4 8" id="KW-0479">Metal-binding</keyword>
<evidence type="ECO:0000313" key="10">
    <source>
        <dbReference type="Proteomes" id="UP000887577"/>
    </source>
</evidence>
<dbReference type="InterPro" id="IPR017972">
    <property type="entry name" value="Cyt_P450_CS"/>
</dbReference>
<evidence type="ECO:0000256" key="8">
    <source>
        <dbReference type="PIRSR" id="PIRSR602401-1"/>
    </source>
</evidence>
<keyword evidence="10" id="KW-1185">Reference proteome</keyword>
<sequence length="555" mass="63359">MLSVILAIVCIIFAIVYGYFWHRSRFFIRRGIPGPKPTSVFSGNLLELQTDRSPFNKSFMKWENEYGSTFGYLEGGQKVICTSDLSVLHDVFGKKFENFHSRKPIHPFPFNPDKDERANVFTARGLRWKRLRTLTSPSFNPQKLRNMQVTMLDTTRKVMKVFDDLEGQEINVCKLFLESSTDVIERIAFGKEESGVGKTTNPVTLLIRAFFNPAPFIENPLINFYVGTFEFQDWTIYLHKVLVKIVGSPLTKLGEILVKTIEKRRALAVERKSQEAEEMNQLNNNEDVNGNGALKNQYEDFIDLFLNSEASEDDIKSIENNNIRLGGGELSKAKIEKRLSDQEIISMCSVLMLAGVDTTATAMSCFAYCLATNPEAQEKLTEEIDDYILDEEDINMDNVNSMQYLDWCIKESMRVLPLAGGANSRICMNTCTVGNQNLLMEEGMTVVSNFWSIHHDPKYWGDDAEDFVPERWDPELNRIPKDPYAYQPFGLGPRQCMGMKFGLLEIKLMFCHLLKNFRIEATQNTKIHMAGIIVCGPHDVTVTLRRRVNAAEQDC</sequence>
<dbReference type="PROSITE" id="PS00086">
    <property type="entry name" value="CYTOCHROME_P450"/>
    <property type="match status" value="1"/>
</dbReference>
<dbReference type="WBParaSite" id="PSU_v2.g3874.t1">
    <property type="protein sequence ID" value="PSU_v2.g3874.t1"/>
    <property type="gene ID" value="PSU_v2.g3874"/>
</dbReference>
<dbReference type="GO" id="GO:0020037">
    <property type="term" value="F:heme binding"/>
    <property type="evidence" value="ECO:0007669"/>
    <property type="project" value="InterPro"/>
</dbReference>
<keyword evidence="5 9" id="KW-0560">Oxidoreductase</keyword>
<dbReference type="GO" id="GO:0004497">
    <property type="term" value="F:monooxygenase activity"/>
    <property type="evidence" value="ECO:0007669"/>
    <property type="project" value="UniProtKB-KW"/>
</dbReference>
<evidence type="ECO:0000256" key="9">
    <source>
        <dbReference type="RuleBase" id="RU000461"/>
    </source>
</evidence>
<evidence type="ECO:0000256" key="4">
    <source>
        <dbReference type="ARBA" id="ARBA00022723"/>
    </source>
</evidence>
<organism evidence="10 11">
    <name type="scientific">Panagrolaimus superbus</name>
    <dbReference type="NCBI Taxonomy" id="310955"/>
    <lineage>
        <taxon>Eukaryota</taxon>
        <taxon>Metazoa</taxon>
        <taxon>Ecdysozoa</taxon>
        <taxon>Nematoda</taxon>
        <taxon>Chromadorea</taxon>
        <taxon>Rhabditida</taxon>
        <taxon>Tylenchina</taxon>
        <taxon>Panagrolaimomorpha</taxon>
        <taxon>Panagrolaimoidea</taxon>
        <taxon>Panagrolaimidae</taxon>
        <taxon>Panagrolaimus</taxon>
    </lineage>
</organism>
<dbReference type="GO" id="GO:0005506">
    <property type="term" value="F:iron ion binding"/>
    <property type="evidence" value="ECO:0007669"/>
    <property type="project" value="InterPro"/>
</dbReference>
<evidence type="ECO:0000256" key="7">
    <source>
        <dbReference type="ARBA" id="ARBA00023033"/>
    </source>
</evidence>
<dbReference type="PANTHER" id="PTHR24292:SF54">
    <property type="entry name" value="CYP9F3-RELATED"/>
    <property type="match status" value="1"/>
</dbReference>
<dbReference type="Proteomes" id="UP000887577">
    <property type="component" value="Unplaced"/>
</dbReference>
<evidence type="ECO:0000256" key="5">
    <source>
        <dbReference type="ARBA" id="ARBA00023002"/>
    </source>
</evidence>
<dbReference type="PRINTS" id="PR00463">
    <property type="entry name" value="EP450I"/>
</dbReference>
<comment type="similarity">
    <text evidence="2 9">Belongs to the cytochrome P450 family.</text>
</comment>
<dbReference type="Pfam" id="PF00067">
    <property type="entry name" value="p450"/>
    <property type="match status" value="1"/>
</dbReference>
<dbReference type="PANTHER" id="PTHR24292">
    <property type="entry name" value="CYTOCHROME P450"/>
    <property type="match status" value="1"/>
</dbReference>
<keyword evidence="6 8" id="KW-0408">Iron</keyword>
<accession>A0A914YV74</accession>
<evidence type="ECO:0000256" key="3">
    <source>
        <dbReference type="ARBA" id="ARBA00022617"/>
    </source>
</evidence>
<evidence type="ECO:0000256" key="1">
    <source>
        <dbReference type="ARBA" id="ARBA00001971"/>
    </source>
</evidence>
<dbReference type="InterPro" id="IPR050476">
    <property type="entry name" value="Insect_CytP450_Detox"/>
</dbReference>
<dbReference type="AlphaFoldDB" id="A0A914YV74"/>
<evidence type="ECO:0000313" key="11">
    <source>
        <dbReference type="WBParaSite" id="PSU_v2.g3874.t1"/>
    </source>
</evidence>
<dbReference type="Gene3D" id="1.10.630.10">
    <property type="entry name" value="Cytochrome P450"/>
    <property type="match status" value="1"/>
</dbReference>
<dbReference type="GO" id="GO:0016705">
    <property type="term" value="F:oxidoreductase activity, acting on paired donors, with incorporation or reduction of molecular oxygen"/>
    <property type="evidence" value="ECO:0007669"/>
    <property type="project" value="InterPro"/>
</dbReference>
<dbReference type="InterPro" id="IPR002401">
    <property type="entry name" value="Cyt_P450_E_grp-I"/>
</dbReference>
<proteinExistence type="inferred from homology"/>
<dbReference type="InterPro" id="IPR036396">
    <property type="entry name" value="Cyt_P450_sf"/>
</dbReference>
<dbReference type="PRINTS" id="PR00385">
    <property type="entry name" value="P450"/>
</dbReference>
<reference evidence="11" key="1">
    <citation type="submission" date="2022-11" db="UniProtKB">
        <authorList>
            <consortium name="WormBaseParasite"/>
        </authorList>
    </citation>
    <scope>IDENTIFICATION</scope>
</reference>
<dbReference type="InterPro" id="IPR001128">
    <property type="entry name" value="Cyt_P450"/>
</dbReference>
<evidence type="ECO:0000256" key="6">
    <source>
        <dbReference type="ARBA" id="ARBA00023004"/>
    </source>
</evidence>